<reference evidence="4" key="1">
    <citation type="journal article" date="2020" name="Nature">
        <title>Giant virus diversity and host interactions through global metagenomics.</title>
        <authorList>
            <person name="Schulz F."/>
            <person name="Roux S."/>
            <person name="Paez-Espino D."/>
            <person name="Jungbluth S."/>
            <person name="Walsh D.A."/>
            <person name="Denef V.J."/>
            <person name="McMahon K.D."/>
            <person name="Konstantinidis K.T."/>
            <person name="Eloe-Fadrosh E.A."/>
            <person name="Kyrpides N.C."/>
            <person name="Woyke T."/>
        </authorList>
    </citation>
    <scope>NUCLEOTIDE SEQUENCE</scope>
    <source>
        <strain evidence="4">GVMAG-M-3300020595-32</strain>
    </source>
</reference>
<evidence type="ECO:0000256" key="3">
    <source>
        <dbReference type="ARBA" id="ARBA00022917"/>
    </source>
</evidence>
<organism evidence="4">
    <name type="scientific">viral metagenome</name>
    <dbReference type="NCBI Taxonomy" id="1070528"/>
    <lineage>
        <taxon>unclassified sequences</taxon>
        <taxon>metagenomes</taxon>
        <taxon>organismal metagenomes</taxon>
    </lineage>
</organism>
<dbReference type="GO" id="GO:0016281">
    <property type="term" value="C:eukaryotic translation initiation factor 4F complex"/>
    <property type="evidence" value="ECO:0007669"/>
    <property type="project" value="TreeGrafter"/>
</dbReference>
<dbReference type="AlphaFoldDB" id="A0A6C0CDH3"/>
<evidence type="ECO:0000256" key="2">
    <source>
        <dbReference type="ARBA" id="ARBA00022884"/>
    </source>
</evidence>
<dbReference type="InterPro" id="IPR023398">
    <property type="entry name" value="TIF_eIF4e-like"/>
</dbReference>
<dbReference type="GO" id="GO:0003743">
    <property type="term" value="F:translation initiation factor activity"/>
    <property type="evidence" value="ECO:0007669"/>
    <property type="project" value="UniProtKB-KW"/>
</dbReference>
<dbReference type="EMBL" id="MN739396">
    <property type="protein sequence ID" value="QHT02618.1"/>
    <property type="molecule type" value="Genomic_DNA"/>
</dbReference>
<keyword evidence="2" id="KW-0694">RNA-binding</keyword>
<keyword evidence="3" id="KW-0648">Protein biosynthesis</keyword>
<evidence type="ECO:0008006" key="5">
    <source>
        <dbReference type="Google" id="ProtNLM"/>
    </source>
</evidence>
<keyword evidence="1" id="KW-0396">Initiation factor</keyword>
<dbReference type="PANTHER" id="PTHR11960">
    <property type="entry name" value="EUKARYOTIC TRANSLATION INITIATION FACTOR 4E RELATED"/>
    <property type="match status" value="1"/>
</dbReference>
<evidence type="ECO:0000256" key="1">
    <source>
        <dbReference type="ARBA" id="ARBA00022540"/>
    </source>
</evidence>
<accession>A0A6C0CDH3</accession>
<dbReference type="GO" id="GO:0000340">
    <property type="term" value="F:RNA 7-methylguanosine cap binding"/>
    <property type="evidence" value="ECO:0007669"/>
    <property type="project" value="TreeGrafter"/>
</dbReference>
<protein>
    <recommendedName>
        <fullName evidence="5">Eukaryotic translation initiation factor 4E</fullName>
    </recommendedName>
</protein>
<dbReference type="Pfam" id="PF01652">
    <property type="entry name" value="IF4E"/>
    <property type="match status" value="1"/>
</dbReference>
<dbReference type="Gene3D" id="3.30.760.10">
    <property type="entry name" value="RNA Cap, Translation Initiation Factor Eif4e"/>
    <property type="match status" value="1"/>
</dbReference>
<dbReference type="PANTHER" id="PTHR11960:SF8">
    <property type="entry name" value="EUKARYOTIC TRANSLATION INITIATION FACTOR 4E1-RELATED"/>
    <property type="match status" value="1"/>
</dbReference>
<dbReference type="InterPro" id="IPR001040">
    <property type="entry name" value="TIF_eIF_4E"/>
</dbReference>
<evidence type="ECO:0000313" key="4">
    <source>
        <dbReference type="EMBL" id="QHT02618.1"/>
    </source>
</evidence>
<proteinExistence type="predicted"/>
<sequence length="160" mass="18961">MELNKKWVLWYHSIKDNSWKKSSYTKFFTFSNLIDYSIFEETVQTNHLQNGMFFLMREGIFPNWEDPDNSEGCCISFKIPGQTIKEEFCKILLHCITEDILIDPDNHEELNGFSVAPKKEFNIAKLWMRNKQGKYTDLMKEVSPCLLEKDCMIKDNIVEK</sequence>
<name>A0A6C0CDH3_9ZZZZ</name>
<dbReference type="SUPFAM" id="SSF55418">
    <property type="entry name" value="eIF4e-like"/>
    <property type="match status" value="1"/>
</dbReference>